<reference evidence="5" key="1">
    <citation type="submission" date="2017-02" db="UniProtKB">
        <authorList>
            <consortium name="WormBaseParasite"/>
        </authorList>
    </citation>
    <scope>IDENTIFICATION</scope>
</reference>
<feature type="compositionally biased region" description="Basic and acidic residues" evidence="1">
    <location>
        <begin position="112"/>
        <end position="135"/>
    </location>
</feature>
<dbReference type="AlphaFoldDB" id="A0A0R3SBY9"/>
<dbReference type="OrthoDB" id="10557885at2759"/>
<feature type="signal peptide" evidence="2">
    <location>
        <begin position="1"/>
        <end position="23"/>
    </location>
</feature>
<reference evidence="3 4" key="2">
    <citation type="submission" date="2018-11" db="EMBL/GenBank/DDBJ databases">
        <authorList>
            <consortium name="Pathogen Informatics"/>
        </authorList>
    </citation>
    <scope>NUCLEOTIDE SEQUENCE [LARGE SCALE GENOMIC DNA]</scope>
</reference>
<keyword evidence="2" id="KW-0732">Signal</keyword>
<organism evidence="5">
    <name type="scientific">Hymenolepis diminuta</name>
    <name type="common">Rat tapeworm</name>
    <dbReference type="NCBI Taxonomy" id="6216"/>
    <lineage>
        <taxon>Eukaryota</taxon>
        <taxon>Metazoa</taxon>
        <taxon>Spiralia</taxon>
        <taxon>Lophotrochozoa</taxon>
        <taxon>Platyhelminthes</taxon>
        <taxon>Cestoda</taxon>
        <taxon>Eucestoda</taxon>
        <taxon>Cyclophyllidea</taxon>
        <taxon>Hymenolepididae</taxon>
        <taxon>Hymenolepis</taxon>
    </lineage>
</organism>
<evidence type="ECO:0000256" key="1">
    <source>
        <dbReference type="SAM" id="MobiDB-lite"/>
    </source>
</evidence>
<evidence type="ECO:0000313" key="5">
    <source>
        <dbReference type="WBParaSite" id="HDID_0000204001-mRNA-1"/>
    </source>
</evidence>
<protein>
    <submittedName>
        <fullName evidence="3 5">Uncharacterized protein</fullName>
    </submittedName>
</protein>
<feature type="compositionally biased region" description="Basic and acidic residues" evidence="1">
    <location>
        <begin position="43"/>
        <end position="80"/>
    </location>
</feature>
<proteinExistence type="predicted"/>
<name>A0A0R3SBY9_HYMDI</name>
<accession>A0A0R3SBY9</accession>
<evidence type="ECO:0000256" key="2">
    <source>
        <dbReference type="SAM" id="SignalP"/>
    </source>
</evidence>
<dbReference type="Proteomes" id="UP000274504">
    <property type="component" value="Unassembled WGS sequence"/>
</dbReference>
<feature type="region of interest" description="Disordered" evidence="1">
    <location>
        <begin position="31"/>
        <end position="135"/>
    </location>
</feature>
<dbReference type="EMBL" id="UYSG01000450">
    <property type="protein sequence ID" value="VDL19502.1"/>
    <property type="molecule type" value="Genomic_DNA"/>
</dbReference>
<evidence type="ECO:0000313" key="4">
    <source>
        <dbReference type="Proteomes" id="UP000274504"/>
    </source>
</evidence>
<sequence>MRNSTLFLIGLLVVLLAISSADGLKSTLFRKSHSSKKGGITKEVTEKGKQAEEKAKKEAEEAKKRRENEAKKKEEEEKKKLEKSKKKDSKGEKDLLDKANVNPSYKPYYEGSKVKDVSTHLTQHDGKKSSKGFDETKARIIASEMNKKPQSYLESIGGGTGGSKEIEQKLVKQKINKGLKYH</sequence>
<evidence type="ECO:0000313" key="3">
    <source>
        <dbReference type="EMBL" id="VDL19502.1"/>
    </source>
</evidence>
<feature type="region of interest" description="Disordered" evidence="1">
    <location>
        <begin position="144"/>
        <end position="163"/>
    </location>
</feature>
<gene>
    <name evidence="3" type="ORF">HDID_LOCUS2041</name>
</gene>
<feature type="chain" id="PRO_5043131182" evidence="2">
    <location>
        <begin position="24"/>
        <end position="182"/>
    </location>
</feature>
<dbReference type="WBParaSite" id="HDID_0000204001-mRNA-1">
    <property type="protein sequence ID" value="HDID_0000204001-mRNA-1"/>
    <property type="gene ID" value="HDID_0000204001"/>
</dbReference>